<sequence length="105" mass="11554">MKKLVLPIAIILMLFSVPLNYANGKTKTLSQTVKNKAVVEYEGTYDDHDFVVITNTAHVVTDVYQDGWPVSFGAVGTATFVDGTMVFNEYQMGGSYVTATFYAIN</sequence>
<comment type="caution">
    <text evidence="2">The sequence shown here is derived from an EMBL/GenBank/DDBJ whole genome shotgun (WGS) entry which is preliminary data.</text>
</comment>
<organism evidence="2 3">
    <name type="scientific">Mucilaginibacter humi</name>
    <dbReference type="NCBI Taxonomy" id="2732510"/>
    <lineage>
        <taxon>Bacteria</taxon>
        <taxon>Pseudomonadati</taxon>
        <taxon>Bacteroidota</taxon>
        <taxon>Sphingobacteriia</taxon>
        <taxon>Sphingobacteriales</taxon>
        <taxon>Sphingobacteriaceae</taxon>
        <taxon>Mucilaginibacter</taxon>
    </lineage>
</organism>
<feature type="signal peptide" evidence="1">
    <location>
        <begin position="1"/>
        <end position="21"/>
    </location>
</feature>
<dbReference type="EMBL" id="JABFCR010000047">
    <property type="protein sequence ID" value="NNU34458.1"/>
    <property type="molecule type" value="Genomic_DNA"/>
</dbReference>
<protein>
    <submittedName>
        <fullName evidence="2">Uncharacterized protein</fullName>
    </submittedName>
</protein>
<evidence type="ECO:0000313" key="3">
    <source>
        <dbReference type="Proteomes" id="UP000566071"/>
    </source>
</evidence>
<keyword evidence="1" id="KW-0732">Signal</keyword>
<reference evidence="2 3" key="1">
    <citation type="submission" date="2020-05" db="EMBL/GenBank/DDBJ databases">
        <authorList>
            <person name="Khan S.A."/>
            <person name="Jeon C.O."/>
            <person name="Chun B.H."/>
        </authorList>
    </citation>
    <scope>NUCLEOTIDE SEQUENCE [LARGE SCALE GENOMIC DNA]</scope>
    <source>
        <strain evidence="2 3">S1162</strain>
    </source>
</reference>
<keyword evidence="3" id="KW-1185">Reference proteome</keyword>
<accession>A0ABX1W4A6</accession>
<gene>
    <name evidence="2" type="ORF">HK413_10585</name>
</gene>
<evidence type="ECO:0000256" key="1">
    <source>
        <dbReference type="SAM" id="SignalP"/>
    </source>
</evidence>
<proteinExistence type="predicted"/>
<feature type="chain" id="PRO_5046050340" evidence="1">
    <location>
        <begin position="22"/>
        <end position="105"/>
    </location>
</feature>
<dbReference type="Proteomes" id="UP000566071">
    <property type="component" value="Unassembled WGS sequence"/>
</dbReference>
<name>A0ABX1W4A6_9SPHI</name>
<dbReference type="RefSeq" id="WP_175270137.1">
    <property type="nucleotide sequence ID" value="NZ_JABFCR010000047.1"/>
</dbReference>
<evidence type="ECO:0000313" key="2">
    <source>
        <dbReference type="EMBL" id="NNU34458.1"/>
    </source>
</evidence>